<name>A0A9X2T3A4_9BACT</name>
<dbReference type="EMBL" id="JANSUY010000030">
    <property type="protein sequence ID" value="MCR9017436.1"/>
    <property type="molecule type" value="Genomic_DNA"/>
</dbReference>
<dbReference type="Gene3D" id="2.120.10.80">
    <property type="entry name" value="Kelch-type beta propeller"/>
    <property type="match status" value="1"/>
</dbReference>
<protein>
    <recommendedName>
        <fullName evidence="3">IPT/TIG domain-containing protein</fullName>
    </recommendedName>
</protein>
<evidence type="ECO:0000313" key="1">
    <source>
        <dbReference type="EMBL" id="MCR9017436.1"/>
    </source>
</evidence>
<accession>A0A9X2T3A4</accession>
<sequence>MKARIIALLVLGVSVFYSCQKEEDVKPATNPRFSVAQIQETNTQGISVAANVFDYGSDEIIEYGFAVSVLPQPKIQPLSVTKKSGKPELFFDLVITSSLTKGVTYWVAAFIKTNKNIVYSEPVSFVSTGSGGFFVEKINFKDEVYYGDTVEVIGNNFSDGMANKSVSVSDAEAQVIYGDQNGIKFILPKELANQINKKNLELSIKISDGVLEKEFKRVFTFVDPIFEVQGFQSFNFGDTLTLQGSFFLGQDIFVKFNGNQIQPISTSENEIKFKVFDLNHPLEKPNLTINVRGKDYNLGQIFGIKPTIVNPGQEIDVYFFSSSIIAGENFAPDLSGFNQLIDENGFQIPFNMVFVNQNELHINFNSDYIFPQRSGKFFIRNFDKLSENGVNYKIISPLFLVAKYNEQQYGIDSESIVLGNKGYFVSEDKLYSVLLESNFNQSLELQIPFYFHNSTMFRQFGGKIYMGGGVSDEGFDIKTFYEIDPISKSVRKLADFPENFGRPTKIYEHNGDIIFEGGSFQNSPEQQGFTNKRYKYLVQQDAWAKLDDLAESVDFYNFQEDLIFEYKNEIFALRNNASTYRKELKKLNKSTLLWENLAIYDVYESFRMNEVLIFKEYAYVRFQSLFIKINLENYSFEYLNTHPDNPLSLGFRGILLQNNDKGYFHYGDLLIEYDPYFGN</sequence>
<proteinExistence type="predicted"/>
<comment type="caution">
    <text evidence="1">The sequence shown here is derived from an EMBL/GenBank/DDBJ whole genome shotgun (WGS) entry which is preliminary data.</text>
</comment>
<gene>
    <name evidence="1" type="ORF">NU887_20535</name>
</gene>
<dbReference type="PROSITE" id="PS51257">
    <property type="entry name" value="PROKAR_LIPOPROTEIN"/>
    <property type="match status" value="1"/>
</dbReference>
<organism evidence="1 2">
    <name type="scientific">Aquiflexum gelatinilyticum</name>
    <dbReference type="NCBI Taxonomy" id="2961943"/>
    <lineage>
        <taxon>Bacteria</taxon>
        <taxon>Pseudomonadati</taxon>
        <taxon>Bacteroidota</taxon>
        <taxon>Cytophagia</taxon>
        <taxon>Cytophagales</taxon>
        <taxon>Cyclobacteriaceae</taxon>
        <taxon>Aquiflexum</taxon>
    </lineage>
</organism>
<dbReference type="RefSeq" id="WP_258425272.1">
    <property type="nucleotide sequence ID" value="NZ_JANSUY010000030.1"/>
</dbReference>
<dbReference type="InterPro" id="IPR015915">
    <property type="entry name" value="Kelch-typ_b-propeller"/>
</dbReference>
<dbReference type="Proteomes" id="UP001142175">
    <property type="component" value="Unassembled WGS sequence"/>
</dbReference>
<evidence type="ECO:0008006" key="3">
    <source>
        <dbReference type="Google" id="ProtNLM"/>
    </source>
</evidence>
<reference evidence="1" key="1">
    <citation type="submission" date="2022-08" db="EMBL/GenBank/DDBJ databases">
        <authorList>
            <person name="Zhang D."/>
        </authorList>
    </citation>
    <scope>NUCLEOTIDE SEQUENCE</scope>
    <source>
        <strain evidence="1">XJ19-11</strain>
    </source>
</reference>
<dbReference type="SUPFAM" id="SSF117281">
    <property type="entry name" value="Kelch motif"/>
    <property type="match status" value="1"/>
</dbReference>
<keyword evidence="2" id="KW-1185">Reference proteome</keyword>
<dbReference type="AlphaFoldDB" id="A0A9X2T3A4"/>
<evidence type="ECO:0000313" key="2">
    <source>
        <dbReference type="Proteomes" id="UP001142175"/>
    </source>
</evidence>